<dbReference type="RefSeq" id="XP_029226436.1">
    <property type="nucleotide sequence ID" value="XM_029373484.1"/>
</dbReference>
<sequence>MSVDEMDAFRAELLRQKIIFEAELRRQKETFEERLARMAQELADREADCRNLQAVVTILGKKVETLMDRRIATPHRRSSPARPASSAAAQGQQTASSRTASPSTRRTSPFRRNPNSSALASGGPISAFHAPSLSSIGSCQNSPARVANGRRPRLGNGGAAEHHLPRRGVSSTRSQKVRPAEAW</sequence>
<evidence type="ECO:0000256" key="2">
    <source>
        <dbReference type="SAM" id="MobiDB-lite"/>
    </source>
</evidence>
<evidence type="ECO:0000313" key="3">
    <source>
        <dbReference type="EMBL" id="RNF11796.1"/>
    </source>
</evidence>
<evidence type="ECO:0000313" key="4">
    <source>
        <dbReference type="Proteomes" id="UP000284403"/>
    </source>
</evidence>
<organism evidence="3 4">
    <name type="scientific">Trypanosoma conorhini</name>
    <dbReference type="NCBI Taxonomy" id="83891"/>
    <lineage>
        <taxon>Eukaryota</taxon>
        <taxon>Discoba</taxon>
        <taxon>Euglenozoa</taxon>
        <taxon>Kinetoplastea</taxon>
        <taxon>Metakinetoplastina</taxon>
        <taxon>Trypanosomatida</taxon>
        <taxon>Trypanosomatidae</taxon>
        <taxon>Trypanosoma</taxon>
    </lineage>
</organism>
<keyword evidence="1" id="KW-0175">Coiled coil</keyword>
<protein>
    <submittedName>
        <fullName evidence="3">Uncharacterized protein</fullName>
    </submittedName>
</protein>
<proteinExistence type="predicted"/>
<reference evidence="3 4" key="1">
    <citation type="journal article" date="2018" name="BMC Genomics">
        <title>Genomic comparison of Trypanosoma conorhini and Trypanosoma rangeli to Trypanosoma cruzi strains of high and low virulence.</title>
        <authorList>
            <person name="Bradwell K.R."/>
            <person name="Koparde V.N."/>
            <person name="Matveyev A.V."/>
            <person name="Serrano M.G."/>
            <person name="Alves J.M."/>
            <person name="Parikh H."/>
            <person name="Huang B."/>
            <person name="Lee V."/>
            <person name="Espinosa-Alvarez O."/>
            <person name="Ortiz P.A."/>
            <person name="Costa-Martins A.G."/>
            <person name="Teixeira M.M."/>
            <person name="Buck G.A."/>
        </authorList>
    </citation>
    <scope>NUCLEOTIDE SEQUENCE [LARGE SCALE GENOMIC DNA]</scope>
    <source>
        <strain evidence="3 4">025E</strain>
    </source>
</reference>
<feature type="region of interest" description="Disordered" evidence="2">
    <location>
        <begin position="73"/>
        <end position="183"/>
    </location>
</feature>
<dbReference type="AlphaFoldDB" id="A0A3R7KXR7"/>
<keyword evidence="4" id="KW-1185">Reference proteome</keyword>
<dbReference type="EMBL" id="MKKU01000453">
    <property type="protein sequence ID" value="RNF11796.1"/>
    <property type="molecule type" value="Genomic_DNA"/>
</dbReference>
<accession>A0A3R7KXR7</accession>
<feature type="compositionally biased region" description="Polar residues" evidence="2">
    <location>
        <begin position="132"/>
        <end position="143"/>
    </location>
</feature>
<comment type="caution">
    <text evidence="3">The sequence shown here is derived from an EMBL/GenBank/DDBJ whole genome shotgun (WGS) entry which is preliminary data.</text>
</comment>
<dbReference type="Proteomes" id="UP000284403">
    <property type="component" value="Unassembled WGS sequence"/>
</dbReference>
<gene>
    <name evidence="3" type="ORF">Tco025E_06609</name>
</gene>
<feature type="compositionally biased region" description="Low complexity" evidence="2">
    <location>
        <begin position="80"/>
        <end position="117"/>
    </location>
</feature>
<dbReference type="OrthoDB" id="271720at2759"/>
<feature type="coiled-coil region" evidence="1">
    <location>
        <begin position="21"/>
        <end position="55"/>
    </location>
</feature>
<evidence type="ECO:0000256" key="1">
    <source>
        <dbReference type="SAM" id="Coils"/>
    </source>
</evidence>
<dbReference type="GeneID" id="40320220"/>
<name>A0A3R7KXR7_9TRYP</name>